<evidence type="ECO:0000256" key="3">
    <source>
        <dbReference type="ARBA" id="ARBA00023235"/>
    </source>
</evidence>
<evidence type="ECO:0000256" key="2">
    <source>
        <dbReference type="ARBA" id="ARBA00008558"/>
    </source>
</evidence>
<dbReference type="InterPro" id="IPR028584">
    <property type="entry name" value="Cellobiose_2_epim"/>
</dbReference>
<evidence type="ECO:0000313" key="6">
    <source>
        <dbReference type="Proteomes" id="UP000300879"/>
    </source>
</evidence>
<organism evidence="5 6">
    <name type="scientific">Paenibacillus algicola</name>
    <dbReference type="NCBI Taxonomy" id="2565926"/>
    <lineage>
        <taxon>Bacteria</taxon>
        <taxon>Bacillati</taxon>
        <taxon>Bacillota</taxon>
        <taxon>Bacilli</taxon>
        <taxon>Bacillales</taxon>
        <taxon>Paenibacillaceae</taxon>
        <taxon>Paenibacillus</taxon>
    </lineage>
</organism>
<comment type="function">
    <text evidence="4">Catalyzes the reversible epimerization of cellobiose to 4-O-beta-D-glucopyranosyl-D-mannose (Glc-Man).</text>
</comment>
<name>A0A4P8XGE9_9BACL</name>
<dbReference type="HAMAP" id="MF_00929">
    <property type="entry name" value="Cellobiose_2_epim"/>
    <property type="match status" value="1"/>
</dbReference>
<dbReference type="GO" id="GO:0005975">
    <property type="term" value="P:carbohydrate metabolic process"/>
    <property type="evidence" value="ECO:0007669"/>
    <property type="project" value="InterPro"/>
</dbReference>
<keyword evidence="3 4" id="KW-0413">Isomerase</keyword>
<dbReference type="InterPro" id="IPR012341">
    <property type="entry name" value="6hp_glycosidase-like_sf"/>
</dbReference>
<proteinExistence type="inferred from homology"/>
<evidence type="ECO:0000313" key="5">
    <source>
        <dbReference type="EMBL" id="QCT01526.1"/>
    </source>
</evidence>
<dbReference type="Gene3D" id="1.50.10.10">
    <property type="match status" value="1"/>
</dbReference>
<dbReference type="AlphaFoldDB" id="A0A4P8XGE9"/>
<comment type="catalytic activity">
    <reaction evidence="1 4">
        <text>D-cellobiose = beta-D-glucosyl-(1-&gt;4)-D-mannopyranose</text>
        <dbReference type="Rhea" id="RHEA:23384"/>
        <dbReference type="ChEBI" id="CHEBI:17057"/>
        <dbReference type="ChEBI" id="CHEBI:47931"/>
        <dbReference type="EC" id="5.1.3.11"/>
    </reaction>
</comment>
<dbReference type="EC" id="5.1.3.11" evidence="4"/>
<dbReference type="Proteomes" id="UP000300879">
    <property type="component" value="Chromosome"/>
</dbReference>
<dbReference type="EMBL" id="CP040396">
    <property type="protein sequence ID" value="QCT01526.1"/>
    <property type="molecule type" value="Genomic_DNA"/>
</dbReference>
<dbReference type="GO" id="GO:0047736">
    <property type="term" value="F:cellobiose epimerase activity"/>
    <property type="evidence" value="ECO:0007669"/>
    <property type="project" value="UniProtKB-UniRule"/>
</dbReference>
<dbReference type="InterPro" id="IPR010819">
    <property type="entry name" value="AGE/CE"/>
</dbReference>
<dbReference type="RefSeq" id="WP_138224646.1">
    <property type="nucleotide sequence ID" value="NZ_CP040396.1"/>
</dbReference>
<evidence type="ECO:0000256" key="4">
    <source>
        <dbReference type="HAMAP-Rule" id="MF_00929"/>
    </source>
</evidence>
<dbReference type="Pfam" id="PF07221">
    <property type="entry name" value="GlcNAc_2-epim"/>
    <property type="match status" value="1"/>
</dbReference>
<reference evidence="5 6" key="1">
    <citation type="submission" date="2019-05" db="EMBL/GenBank/DDBJ databases">
        <authorList>
            <person name="Chen C."/>
        </authorList>
    </citation>
    <scope>NUCLEOTIDE SEQUENCE [LARGE SCALE GENOMIC DNA]</scope>
    <source>
        <strain evidence="5 6">HB172198</strain>
    </source>
</reference>
<sequence length="409" mass="47459">MNATQWAASIEDELKNNILSFWLNHTTDEVNGGFYGYINRSQQVDKTADKALVLNARIMWTFSAAYRLYRDSRYLETARRAYQFLKDYFTDAEHGGLYWSVSAAGEPVSTKKQVYGQAFVIYAYSEFYRATGDVSILKEVIELYHVLERHAYDPVHQGYIEALTREWKETNHNSLSAKDLNSKKSMNTHLHVLEAYTNLYRIWPAPELRHQLHELITVTLDRIVCQDSWHFKLFFDMEWQRESDHISYGHDIEGSWLLYEAAEVLGEPDLLAKVRSAALQMAEATLKEGVDQDGGLFNEAGPSGLLDTDKDWWPQAEAVVGFYNAFQLTGNETYRDAALKAWTFIERHLVDKKHGEWHWSVRRDGTLSHNEEKAGPWKCPYHNSRACMEMIQRLSTHAEFHNNKTLEVE</sequence>
<comment type="similarity">
    <text evidence="4">Belongs to the cellobiose 2-epimerase family.</text>
</comment>
<dbReference type="InterPro" id="IPR008928">
    <property type="entry name" value="6-hairpin_glycosidase_sf"/>
</dbReference>
<keyword evidence="6" id="KW-1185">Reference proteome</keyword>
<comment type="similarity">
    <text evidence="2">Belongs to the N-acylglucosamine 2-epimerase family.</text>
</comment>
<dbReference type="KEGG" id="palo:E6C60_0805"/>
<dbReference type="OrthoDB" id="5141876at2"/>
<protein>
    <recommendedName>
        <fullName evidence="4">Cellobiose 2-epimerase</fullName>
        <shortName evidence="4">CE</shortName>
        <ecNumber evidence="4">5.1.3.11</ecNumber>
    </recommendedName>
</protein>
<evidence type="ECO:0000256" key="1">
    <source>
        <dbReference type="ARBA" id="ARBA00001470"/>
    </source>
</evidence>
<accession>A0A4P8XGE9</accession>
<dbReference type="SUPFAM" id="SSF48208">
    <property type="entry name" value="Six-hairpin glycosidases"/>
    <property type="match status" value="1"/>
</dbReference>
<dbReference type="PANTHER" id="PTHR15108">
    <property type="entry name" value="N-ACYLGLUCOSAMINE-2-EPIMERASE"/>
    <property type="match status" value="1"/>
</dbReference>
<gene>
    <name evidence="5" type="ORF">E6C60_0805</name>
</gene>